<dbReference type="GO" id="GO:0003676">
    <property type="term" value="F:nucleic acid binding"/>
    <property type="evidence" value="ECO:0007669"/>
    <property type="project" value="InterPro"/>
</dbReference>
<dbReference type="InterPro" id="IPR036396">
    <property type="entry name" value="Cyt_P450_sf"/>
</dbReference>
<keyword evidence="4" id="KW-0408">Iron</keyword>
<evidence type="ECO:0000256" key="1">
    <source>
        <dbReference type="ARBA" id="ARBA00010617"/>
    </source>
</evidence>
<dbReference type="SUPFAM" id="SSF57756">
    <property type="entry name" value="Retrovirus zinc finger-like domains"/>
    <property type="match status" value="1"/>
</dbReference>
<organism evidence="7 8">
    <name type="scientific">Kingdonia uniflora</name>
    <dbReference type="NCBI Taxonomy" id="39325"/>
    <lineage>
        <taxon>Eukaryota</taxon>
        <taxon>Viridiplantae</taxon>
        <taxon>Streptophyta</taxon>
        <taxon>Embryophyta</taxon>
        <taxon>Tracheophyta</taxon>
        <taxon>Spermatophyta</taxon>
        <taxon>Magnoliopsida</taxon>
        <taxon>Ranunculales</taxon>
        <taxon>Circaeasteraceae</taxon>
        <taxon>Kingdonia</taxon>
    </lineage>
</organism>
<dbReference type="GO" id="GO:0005506">
    <property type="term" value="F:iron ion binding"/>
    <property type="evidence" value="ECO:0007669"/>
    <property type="project" value="InterPro"/>
</dbReference>
<dbReference type="Pfam" id="PF00098">
    <property type="entry name" value="zf-CCHC"/>
    <property type="match status" value="1"/>
</dbReference>
<dbReference type="GO" id="GO:0020037">
    <property type="term" value="F:heme binding"/>
    <property type="evidence" value="ECO:0007669"/>
    <property type="project" value="InterPro"/>
</dbReference>
<dbReference type="PROSITE" id="PS50158">
    <property type="entry name" value="ZF_CCHC"/>
    <property type="match status" value="1"/>
</dbReference>
<protein>
    <recommendedName>
        <fullName evidence="6">CCHC-type domain-containing protein</fullName>
    </recommendedName>
</protein>
<evidence type="ECO:0000313" key="7">
    <source>
        <dbReference type="EMBL" id="KAF6136477.1"/>
    </source>
</evidence>
<dbReference type="Pfam" id="PF00067">
    <property type="entry name" value="p450"/>
    <property type="match status" value="1"/>
</dbReference>
<keyword evidence="2" id="KW-0479">Metal-binding</keyword>
<keyword evidence="5" id="KW-0862">Zinc</keyword>
<evidence type="ECO:0000256" key="4">
    <source>
        <dbReference type="ARBA" id="ARBA00023004"/>
    </source>
</evidence>
<dbReference type="GO" id="GO:0004497">
    <property type="term" value="F:monooxygenase activity"/>
    <property type="evidence" value="ECO:0007669"/>
    <property type="project" value="InterPro"/>
</dbReference>
<dbReference type="InterPro" id="IPR001878">
    <property type="entry name" value="Znf_CCHC"/>
</dbReference>
<name>A0A7J7L1N3_9MAGN</name>
<dbReference type="PANTHER" id="PTHR24296">
    <property type="entry name" value="CYTOCHROME P450"/>
    <property type="match status" value="1"/>
</dbReference>
<accession>A0A7J7L1N3</accession>
<dbReference type="InterPro" id="IPR036875">
    <property type="entry name" value="Znf_CCHC_sf"/>
</dbReference>
<sequence>MYGKETLSFEGVTSTLLSEERRINGSRSFVENSTMVVSGNRSFNRFRNGTCWSCGQSGHYRSDCKWGKDRKSAVKDDILPDGLRVKKGDGIIYVPYAMGRMTFIWGEDAEDFFPGRWIVNGVFQPESPFKFSAFQAGPRVCLGKDFAYRQMKIFAAILLNFFKFFKFKLVDEQREAKYRTMFTLHMDNGLQLFASHRRNVF</sequence>
<dbReference type="AlphaFoldDB" id="A0A7J7L1N3"/>
<evidence type="ECO:0000313" key="8">
    <source>
        <dbReference type="Proteomes" id="UP000541444"/>
    </source>
</evidence>
<keyword evidence="3" id="KW-0560">Oxidoreductase</keyword>
<comment type="caution">
    <text evidence="7">The sequence shown here is derived from an EMBL/GenBank/DDBJ whole genome shotgun (WGS) entry which is preliminary data.</text>
</comment>
<dbReference type="Proteomes" id="UP000541444">
    <property type="component" value="Unassembled WGS sequence"/>
</dbReference>
<dbReference type="InterPro" id="IPR001128">
    <property type="entry name" value="Cyt_P450"/>
</dbReference>
<dbReference type="Gene3D" id="1.10.630.10">
    <property type="entry name" value="Cytochrome P450"/>
    <property type="match status" value="1"/>
</dbReference>
<evidence type="ECO:0000256" key="5">
    <source>
        <dbReference type="PROSITE-ProRule" id="PRU00047"/>
    </source>
</evidence>
<dbReference type="OrthoDB" id="1470350at2759"/>
<keyword evidence="5" id="KW-0863">Zinc-finger</keyword>
<proteinExistence type="inferred from homology"/>
<gene>
    <name evidence="7" type="ORF">GIB67_035036</name>
</gene>
<evidence type="ECO:0000259" key="6">
    <source>
        <dbReference type="PROSITE" id="PS50158"/>
    </source>
</evidence>
<comment type="similarity">
    <text evidence="1">Belongs to the cytochrome P450 family.</text>
</comment>
<dbReference type="SUPFAM" id="SSF48264">
    <property type="entry name" value="Cytochrome P450"/>
    <property type="match status" value="1"/>
</dbReference>
<keyword evidence="8" id="KW-1185">Reference proteome</keyword>
<evidence type="ECO:0000256" key="3">
    <source>
        <dbReference type="ARBA" id="ARBA00023002"/>
    </source>
</evidence>
<feature type="domain" description="CCHC-type" evidence="6">
    <location>
        <begin position="51"/>
        <end position="65"/>
    </location>
</feature>
<dbReference type="EMBL" id="JACGCM010002693">
    <property type="protein sequence ID" value="KAF6136477.1"/>
    <property type="molecule type" value="Genomic_DNA"/>
</dbReference>
<evidence type="ECO:0000256" key="2">
    <source>
        <dbReference type="ARBA" id="ARBA00022723"/>
    </source>
</evidence>
<dbReference type="GO" id="GO:0008270">
    <property type="term" value="F:zinc ion binding"/>
    <property type="evidence" value="ECO:0007669"/>
    <property type="project" value="UniProtKB-KW"/>
</dbReference>
<dbReference type="GO" id="GO:0016705">
    <property type="term" value="F:oxidoreductase activity, acting on paired donors, with incorporation or reduction of molecular oxygen"/>
    <property type="evidence" value="ECO:0007669"/>
    <property type="project" value="InterPro"/>
</dbReference>
<dbReference type="GO" id="GO:0044550">
    <property type="term" value="P:secondary metabolite biosynthetic process"/>
    <property type="evidence" value="ECO:0007669"/>
    <property type="project" value="UniProtKB-ARBA"/>
</dbReference>
<reference evidence="7 8" key="1">
    <citation type="journal article" date="2020" name="IScience">
        <title>Genome Sequencing of the Endangered Kingdonia uniflora (Circaeasteraceae, Ranunculales) Reveals Potential Mechanisms of Evolutionary Specialization.</title>
        <authorList>
            <person name="Sun Y."/>
            <person name="Deng T."/>
            <person name="Zhang A."/>
            <person name="Moore M.J."/>
            <person name="Landis J.B."/>
            <person name="Lin N."/>
            <person name="Zhang H."/>
            <person name="Zhang X."/>
            <person name="Huang J."/>
            <person name="Zhang X."/>
            <person name="Sun H."/>
            <person name="Wang H."/>
        </authorList>
    </citation>
    <scope>NUCLEOTIDE SEQUENCE [LARGE SCALE GENOMIC DNA]</scope>
    <source>
        <strain evidence="7">TB1705</strain>
        <tissue evidence="7">Leaf</tissue>
    </source>
</reference>